<sequence>MKNNVILNLFSVFFGALFASFVVAAEAINNANAAAFYAAIESNNTLSSSVGTKVESLSATLLETPYGDGSLGEGENGLYDKDPLIRFDVFDCTTYVEAVLAGAISTSIDDFMPNLMALRYRDGKVSFMARNHFPSADWIPNNQGLLTDITKVVAGGAMMVGETVIDKAAWYQKMGKDRLKCDDESSADCDGLLSKLHAEGKAFSPQTATIDYVPLGAVYLDIKEDKWAGINQALLDRIPTGSIINMVRPDWQLTKWIGTNMNVSHQSIAIRKDGRLYLRHASLTHKKVTDEDFIEYFSTYLAGSSLKGFNVQMLNQ</sequence>
<reference evidence="2" key="1">
    <citation type="submission" date="2020-12" db="EMBL/GenBank/DDBJ databases">
        <title>Marinomonas arctica sp. nov., a psychrotolerant bacterium isolated from the Arctic.</title>
        <authorList>
            <person name="Zhang Y."/>
        </authorList>
    </citation>
    <scope>NUCLEOTIDE SEQUENCE</scope>
    <source>
        <strain evidence="2">C1424</strain>
    </source>
</reference>
<dbReference type="InterPro" id="IPR010846">
    <property type="entry name" value="AmiA-like"/>
</dbReference>
<accession>A0A934JQV6</accession>
<dbReference type="Pfam" id="PF07313">
    <property type="entry name" value="AmiA-like"/>
    <property type="match status" value="1"/>
</dbReference>
<keyword evidence="1" id="KW-0732">Signal</keyword>
<dbReference type="EMBL" id="JAEMNX010000002">
    <property type="protein sequence ID" value="MBJ7536717.1"/>
    <property type="molecule type" value="Genomic_DNA"/>
</dbReference>
<gene>
    <name evidence="2" type="ORF">I8J31_03390</name>
</gene>
<dbReference type="Gene3D" id="2.30.260.10">
    <property type="entry name" value="putative xylanase like domain"/>
    <property type="match status" value="1"/>
</dbReference>
<evidence type="ECO:0000313" key="2">
    <source>
        <dbReference type="EMBL" id="MBJ7536717.1"/>
    </source>
</evidence>
<dbReference type="SUPFAM" id="SSF54001">
    <property type="entry name" value="Cysteine proteinases"/>
    <property type="match status" value="1"/>
</dbReference>
<dbReference type="InterPro" id="IPR038765">
    <property type="entry name" value="Papain-like_cys_pep_sf"/>
</dbReference>
<evidence type="ECO:0000313" key="3">
    <source>
        <dbReference type="Proteomes" id="UP000628710"/>
    </source>
</evidence>
<feature type="chain" id="PRO_5036726018" evidence="1">
    <location>
        <begin position="25"/>
        <end position="316"/>
    </location>
</feature>
<dbReference type="AlphaFoldDB" id="A0A934JQV6"/>
<dbReference type="Gene3D" id="1.10.287.520">
    <property type="entry name" value="Helix hairpin bin"/>
    <property type="match status" value="1"/>
</dbReference>
<dbReference type="RefSeq" id="WP_199466891.1">
    <property type="nucleotide sequence ID" value="NZ_JAEMNX010000002.1"/>
</dbReference>
<proteinExistence type="predicted"/>
<dbReference type="Proteomes" id="UP000628710">
    <property type="component" value="Unassembled WGS sequence"/>
</dbReference>
<feature type="signal peptide" evidence="1">
    <location>
        <begin position="1"/>
        <end position="24"/>
    </location>
</feature>
<evidence type="ECO:0000256" key="1">
    <source>
        <dbReference type="SAM" id="SignalP"/>
    </source>
</evidence>
<protein>
    <submittedName>
        <fullName evidence="2">DUF1460 domain-containing protein</fullName>
    </submittedName>
</protein>
<comment type="caution">
    <text evidence="2">The sequence shown here is derived from an EMBL/GenBank/DDBJ whole genome shotgun (WGS) entry which is preliminary data.</text>
</comment>
<keyword evidence="3" id="KW-1185">Reference proteome</keyword>
<name>A0A934JQV6_9GAMM</name>
<organism evidence="2 3">
    <name type="scientific">Marinomonas transparens</name>
    <dbReference type="NCBI Taxonomy" id="2795388"/>
    <lineage>
        <taxon>Bacteria</taxon>
        <taxon>Pseudomonadati</taxon>
        <taxon>Pseudomonadota</taxon>
        <taxon>Gammaproteobacteria</taxon>
        <taxon>Oceanospirillales</taxon>
        <taxon>Oceanospirillaceae</taxon>
        <taxon>Marinomonas</taxon>
    </lineage>
</organism>
<dbReference type="Gene3D" id="1.10.3670.10">
    <property type="entry name" value="Putative xylanase like domain"/>
    <property type="match status" value="1"/>
</dbReference>